<dbReference type="PRINTS" id="PR00111">
    <property type="entry name" value="ABHYDROLASE"/>
</dbReference>
<keyword evidence="2" id="KW-0378">Hydrolase</keyword>
<proteinExistence type="predicted"/>
<accession>A0AB39M9P4</accession>
<feature type="domain" description="AB hydrolase-1" evidence="1">
    <location>
        <begin position="41"/>
        <end position="249"/>
    </location>
</feature>
<organism evidence="2">
    <name type="scientific">Streptomyces sp. R08</name>
    <dbReference type="NCBI Taxonomy" id="3238624"/>
    <lineage>
        <taxon>Bacteria</taxon>
        <taxon>Bacillati</taxon>
        <taxon>Actinomycetota</taxon>
        <taxon>Actinomycetes</taxon>
        <taxon>Kitasatosporales</taxon>
        <taxon>Streptomycetaceae</taxon>
        <taxon>Streptomyces</taxon>
    </lineage>
</organism>
<dbReference type="PANTHER" id="PTHR43798">
    <property type="entry name" value="MONOACYLGLYCEROL LIPASE"/>
    <property type="match status" value="1"/>
</dbReference>
<dbReference type="AlphaFoldDB" id="A0AB39M9P4"/>
<dbReference type="SUPFAM" id="SSF53474">
    <property type="entry name" value="alpha/beta-Hydrolases"/>
    <property type="match status" value="1"/>
</dbReference>
<dbReference type="RefSeq" id="WP_369187941.1">
    <property type="nucleotide sequence ID" value="NZ_CP163431.1"/>
</dbReference>
<evidence type="ECO:0000259" key="1">
    <source>
        <dbReference type="Pfam" id="PF12697"/>
    </source>
</evidence>
<sequence>MTDSPRTDVMTVPTSSARAKVNGQEMYYEIHGTEHEGRRPLVLLHGGVQTVGLTFGPMLPALSAERYVIAPELQGHGHTADTDRPLTIPDLACDVVALLDELGVRQADFIGFSLGGLVALELAVRHPKRVGRIVPAASQYTQDGVHEEIRSSDFSSPRMPSEADFREMADAYAAVAPHPEHFQDFFAKSAAAANDPLPWTADDLRTVTAPTLLVIGDTDFFPVEHLAEMQRLIPGAQLAVLPGTTHMQVMHRKVLLPMLMEFLG</sequence>
<evidence type="ECO:0000313" key="2">
    <source>
        <dbReference type="EMBL" id="XDQ01583.1"/>
    </source>
</evidence>
<protein>
    <submittedName>
        <fullName evidence="2">Alpha/beta fold hydrolase</fullName>
    </submittedName>
</protein>
<dbReference type="Gene3D" id="3.40.50.1820">
    <property type="entry name" value="alpha/beta hydrolase"/>
    <property type="match status" value="1"/>
</dbReference>
<dbReference type="GO" id="GO:0016020">
    <property type="term" value="C:membrane"/>
    <property type="evidence" value="ECO:0007669"/>
    <property type="project" value="TreeGrafter"/>
</dbReference>
<dbReference type="EMBL" id="CP163431">
    <property type="protein sequence ID" value="XDQ01583.1"/>
    <property type="molecule type" value="Genomic_DNA"/>
</dbReference>
<name>A0AB39M9P4_9ACTN</name>
<reference evidence="2" key="1">
    <citation type="submission" date="2024-07" db="EMBL/GenBank/DDBJ databases">
        <authorList>
            <person name="Yu S.T."/>
        </authorList>
    </citation>
    <scope>NUCLEOTIDE SEQUENCE</scope>
    <source>
        <strain evidence="2">R08</strain>
    </source>
</reference>
<dbReference type="InterPro" id="IPR050266">
    <property type="entry name" value="AB_hydrolase_sf"/>
</dbReference>
<dbReference type="InterPro" id="IPR029058">
    <property type="entry name" value="AB_hydrolase_fold"/>
</dbReference>
<gene>
    <name evidence="2" type="ORF">AB5J58_15850</name>
</gene>
<dbReference type="GO" id="GO:0016787">
    <property type="term" value="F:hydrolase activity"/>
    <property type="evidence" value="ECO:0007669"/>
    <property type="project" value="UniProtKB-KW"/>
</dbReference>
<dbReference type="Pfam" id="PF12697">
    <property type="entry name" value="Abhydrolase_6"/>
    <property type="match status" value="1"/>
</dbReference>
<dbReference type="PANTHER" id="PTHR43798:SF33">
    <property type="entry name" value="HYDROLASE, PUTATIVE (AFU_ORTHOLOGUE AFUA_2G14860)-RELATED"/>
    <property type="match status" value="1"/>
</dbReference>
<dbReference type="InterPro" id="IPR000073">
    <property type="entry name" value="AB_hydrolase_1"/>
</dbReference>